<sequence>MHHSPWNMADFTFGVLGAVDICFRYDPELNAPGMSSDPKPSSCVDRYGSKPVQFYRSVKGAHKDLDDKLLQMEAIWTKTETQLKVTTRVWGALNDDQRRVQDGLVLKLSGTLQQTLTRIESTLSRKAPADGDSTEAVKLNRIKYALAKEGLDKTIAELEQWHRLYDPTWFLITLITDSLIDKEVLAVRNTTIIGEAHRPLSALSQLRSILHGSKPVHVTLDNTQFDSCKAAAIQYTDGSIRTFSRISSNNSLNTAVPETAPLKPTAR</sequence>
<organism evidence="1 2">
    <name type="scientific">Humicola insolens</name>
    <name type="common">Soft-rot fungus</name>
    <dbReference type="NCBI Taxonomy" id="85995"/>
    <lineage>
        <taxon>Eukaryota</taxon>
        <taxon>Fungi</taxon>
        <taxon>Dikarya</taxon>
        <taxon>Ascomycota</taxon>
        <taxon>Pezizomycotina</taxon>
        <taxon>Sordariomycetes</taxon>
        <taxon>Sordariomycetidae</taxon>
        <taxon>Sordariales</taxon>
        <taxon>Chaetomiaceae</taxon>
        <taxon>Mycothermus</taxon>
    </lineage>
</organism>
<keyword evidence="2" id="KW-1185">Reference proteome</keyword>
<name>A0ABR3VKV4_HUMIN</name>
<evidence type="ECO:0000313" key="2">
    <source>
        <dbReference type="Proteomes" id="UP001583172"/>
    </source>
</evidence>
<gene>
    <name evidence="1" type="ORF">VTJ49DRAFT_5990</name>
</gene>
<comment type="caution">
    <text evidence="1">The sequence shown here is derived from an EMBL/GenBank/DDBJ whole genome shotgun (WGS) entry which is preliminary data.</text>
</comment>
<proteinExistence type="predicted"/>
<accession>A0ABR3VKV4</accession>
<dbReference type="EMBL" id="JAZGSY010000053">
    <property type="protein sequence ID" value="KAL1842111.1"/>
    <property type="molecule type" value="Genomic_DNA"/>
</dbReference>
<evidence type="ECO:0000313" key="1">
    <source>
        <dbReference type="EMBL" id="KAL1842111.1"/>
    </source>
</evidence>
<protein>
    <submittedName>
        <fullName evidence="1">Uncharacterized protein</fullName>
    </submittedName>
</protein>
<reference evidence="1 2" key="1">
    <citation type="journal article" date="2024" name="Commun. Biol.">
        <title>Comparative genomic analysis of thermophilic fungi reveals convergent evolutionary adaptations and gene losses.</title>
        <authorList>
            <person name="Steindorff A.S."/>
            <person name="Aguilar-Pontes M.V."/>
            <person name="Robinson A.J."/>
            <person name="Andreopoulos B."/>
            <person name="LaButti K."/>
            <person name="Kuo A."/>
            <person name="Mondo S."/>
            <person name="Riley R."/>
            <person name="Otillar R."/>
            <person name="Haridas S."/>
            <person name="Lipzen A."/>
            <person name="Grimwood J."/>
            <person name="Schmutz J."/>
            <person name="Clum A."/>
            <person name="Reid I.D."/>
            <person name="Moisan M.C."/>
            <person name="Butler G."/>
            <person name="Nguyen T.T.M."/>
            <person name="Dewar K."/>
            <person name="Conant G."/>
            <person name="Drula E."/>
            <person name="Henrissat B."/>
            <person name="Hansel C."/>
            <person name="Singer S."/>
            <person name="Hutchinson M.I."/>
            <person name="de Vries R.P."/>
            <person name="Natvig D.O."/>
            <person name="Powell A.J."/>
            <person name="Tsang A."/>
            <person name="Grigoriev I.V."/>
        </authorList>
    </citation>
    <scope>NUCLEOTIDE SEQUENCE [LARGE SCALE GENOMIC DNA]</scope>
    <source>
        <strain evidence="1 2">CBS 620.91</strain>
    </source>
</reference>
<dbReference type="Proteomes" id="UP001583172">
    <property type="component" value="Unassembled WGS sequence"/>
</dbReference>